<keyword evidence="1" id="KW-0732">Signal</keyword>
<keyword evidence="3" id="KW-1185">Reference proteome</keyword>
<organism evidence="2 3">
    <name type="scientific">Pyronema omphalodes (strain CBS 100304)</name>
    <name type="common">Pyronema confluens</name>
    <dbReference type="NCBI Taxonomy" id="1076935"/>
    <lineage>
        <taxon>Eukaryota</taxon>
        <taxon>Fungi</taxon>
        <taxon>Dikarya</taxon>
        <taxon>Ascomycota</taxon>
        <taxon>Pezizomycotina</taxon>
        <taxon>Pezizomycetes</taxon>
        <taxon>Pezizales</taxon>
        <taxon>Pyronemataceae</taxon>
        <taxon>Pyronema</taxon>
    </lineage>
</organism>
<dbReference type="EMBL" id="HF935997">
    <property type="protein sequence ID" value="CCX33018.1"/>
    <property type="molecule type" value="Genomic_DNA"/>
</dbReference>
<dbReference type="AlphaFoldDB" id="U4LM53"/>
<dbReference type="Proteomes" id="UP000018144">
    <property type="component" value="Unassembled WGS sequence"/>
</dbReference>
<sequence length="109" mass="12213">MILSFPHLLIPMSSISPFPLKFPALLSLLFWFPRSLCQDRAPSCHGDFHCLYVVLSNPNGSLLYLGIGIDDINLAITNRTRVHLSSLFRLHLSPSYDLSPSSQGDFQLL</sequence>
<name>U4LM53_PYROM</name>
<proteinExistence type="predicted"/>
<feature type="chain" id="PRO_5004652165" evidence="1">
    <location>
        <begin position="38"/>
        <end position="109"/>
    </location>
</feature>
<evidence type="ECO:0000313" key="3">
    <source>
        <dbReference type="Proteomes" id="UP000018144"/>
    </source>
</evidence>
<feature type="signal peptide" evidence="1">
    <location>
        <begin position="1"/>
        <end position="37"/>
    </location>
</feature>
<reference evidence="2 3" key="1">
    <citation type="journal article" date="2013" name="PLoS Genet.">
        <title>The genome and development-dependent transcriptomes of Pyronema confluens: a window into fungal evolution.</title>
        <authorList>
            <person name="Traeger S."/>
            <person name="Altegoer F."/>
            <person name="Freitag M."/>
            <person name="Gabaldon T."/>
            <person name="Kempken F."/>
            <person name="Kumar A."/>
            <person name="Marcet-Houben M."/>
            <person name="Poggeler S."/>
            <person name="Stajich J.E."/>
            <person name="Nowrousian M."/>
        </authorList>
    </citation>
    <scope>NUCLEOTIDE SEQUENCE [LARGE SCALE GENOMIC DNA]</scope>
    <source>
        <strain evidence="3">CBS 100304</strain>
        <tissue evidence="2">Vegetative mycelium</tissue>
    </source>
</reference>
<evidence type="ECO:0000256" key="1">
    <source>
        <dbReference type="SAM" id="SignalP"/>
    </source>
</evidence>
<accession>U4LM53</accession>
<evidence type="ECO:0000313" key="2">
    <source>
        <dbReference type="EMBL" id="CCX33018.1"/>
    </source>
</evidence>
<protein>
    <submittedName>
        <fullName evidence="2">Uncharacterized protein</fullName>
    </submittedName>
</protein>
<gene>
    <name evidence="2" type="ORF">PCON_14047</name>
</gene>